<proteinExistence type="inferred from homology"/>
<gene>
    <name evidence="9" type="ORF">ENS64_15210</name>
</gene>
<feature type="domain" description="Heme-copper oxidase subunit III family profile" evidence="8">
    <location>
        <begin position="1"/>
        <end position="193"/>
    </location>
</feature>
<dbReference type="PANTHER" id="PTHR11403:SF10">
    <property type="entry name" value="CYTOCHROME C OXIDASE"/>
    <property type="match status" value="1"/>
</dbReference>
<sequence length="193" mass="20905">MDAEGNLRVSRSSSESRQAVQFFGVALASFTAALGLGWGLATVCPPSSFPRAVFPPIFALSTVVLGLGSLALSRAVEAVRGERQQLFRRRLRWALYAGILFVGAQFSGLRWLIARQAPEEAATGVGPFVAVVASLHAVHFIVALLFLAFVLVRAAAGRYDHEYYWGVTVCAWFWHVLGVAWLVVLGVMALAGW</sequence>
<dbReference type="SUPFAM" id="SSF81452">
    <property type="entry name" value="Cytochrome c oxidase subunit III-like"/>
    <property type="match status" value="1"/>
</dbReference>
<evidence type="ECO:0000256" key="3">
    <source>
        <dbReference type="ARBA" id="ARBA00022692"/>
    </source>
</evidence>
<feature type="transmembrane region" description="Helical" evidence="7">
    <location>
        <begin position="163"/>
        <end position="191"/>
    </location>
</feature>
<organism evidence="9">
    <name type="scientific">Schlesneria paludicola</name>
    <dbReference type="NCBI Taxonomy" id="360056"/>
    <lineage>
        <taxon>Bacteria</taxon>
        <taxon>Pseudomonadati</taxon>
        <taxon>Planctomycetota</taxon>
        <taxon>Planctomycetia</taxon>
        <taxon>Planctomycetales</taxon>
        <taxon>Planctomycetaceae</taxon>
        <taxon>Schlesneria</taxon>
    </lineage>
</organism>
<dbReference type="InterPro" id="IPR035973">
    <property type="entry name" value="Cyt_c_oxidase_su3-like_sf"/>
</dbReference>
<evidence type="ECO:0000256" key="7">
    <source>
        <dbReference type="SAM" id="Phobius"/>
    </source>
</evidence>
<keyword evidence="4 7" id="KW-1133">Transmembrane helix</keyword>
<dbReference type="GO" id="GO:0005886">
    <property type="term" value="C:plasma membrane"/>
    <property type="evidence" value="ECO:0007669"/>
    <property type="project" value="UniProtKB-SubCell"/>
</dbReference>
<evidence type="ECO:0000259" key="8">
    <source>
        <dbReference type="PROSITE" id="PS50253"/>
    </source>
</evidence>
<dbReference type="Pfam" id="PF00510">
    <property type="entry name" value="COX3"/>
    <property type="match status" value="1"/>
</dbReference>
<keyword evidence="3 6" id="KW-0812">Transmembrane</keyword>
<evidence type="ECO:0000256" key="6">
    <source>
        <dbReference type="RuleBase" id="RU003376"/>
    </source>
</evidence>
<dbReference type="EMBL" id="DSVQ01000018">
    <property type="protein sequence ID" value="HGT40592.1"/>
    <property type="molecule type" value="Genomic_DNA"/>
</dbReference>
<dbReference type="InterPro" id="IPR000298">
    <property type="entry name" value="Cyt_c_oxidase-like_su3"/>
</dbReference>
<dbReference type="Gene3D" id="1.20.120.80">
    <property type="entry name" value="Cytochrome c oxidase, subunit III, four-helix bundle"/>
    <property type="match status" value="1"/>
</dbReference>
<feature type="transmembrane region" description="Helical" evidence="7">
    <location>
        <begin position="53"/>
        <end position="72"/>
    </location>
</feature>
<comment type="caution">
    <text evidence="9">The sequence shown here is derived from an EMBL/GenBank/DDBJ whole genome shotgun (WGS) entry which is preliminary data.</text>
</comment>
<dbReference type="InterPro" id="IPR013833">
    <property type="entry name" value="Cyt_c_oxidase_su3_a-hlx"/>
</dbReference>
<dbReference type="PANTHER" id="PTHR11403">
    <property type="entry name" value="CYTOCHROME C OXIDASE SUBUNIT III"/>
    <property type="match status" value="1"/>
</dbReference>
<dbReference type="GO" id="GO:0019646">
    <property type="term" value="P:aerobic electron transport chain"/>
    <property type="evidence" value="ECO:0007669"/>
    <property type="project" value="InterPro"/>
</dbReference>
<name>A0A7C4LME4_9PLAN</name>
<evidence type="ECO:0000256" key="2">
    <source>
        <dbReference type="ARBA" id="ARBA00010581"/>
    </source>
</evidence>
<keyword evidence="5 7" id="KW-0472">Membrane</keyword>
<feature type="transmembrane region" description="Helical" evidence="7">
    <location>
        <begin position="125"/>
        <end position="151"/>
    </location>
</feature>
<protein>
    <recommendedName>
        <fullName evidence="8">Heme-copper oxidase subunit III family profile domain-containing protein</fullName>
    </recommendedName>
</protein>
<evidence type="ECO:0000313" key="9">
    <source>
        <dbReference type="EMBL" id="HGT40592.1"/>
    </source>
</evidence>
<dbReference type="GO" id="GO:0004129">
    <property type="term" value="F:cytochrome-c oxidase activity"/>
    <property type="evidence" value="ECO:0007669"/>
    <property type="project" value="InterPro"/>
</dbReference>
<dbReference type="AlphaFoldDB" id="A0A7C4LME4"/>
<accession>A0A7C4LME4</accession>
<feature type="transmembrane region" description="Helical" evidence="7">
    <location>
        <begin position="93"/>
        <end position="113"/>
    </location>
</feature>
<dbReference type="PROSITE" id="PS50253">
    <property type="entry name" value="COX3"/>
    <property type="match status" value="1"/>
</dbReference>
<reference evidence="9" key="1">
    <citation type="journal article" date="2020" name="mSystems">
        <title>Genome- and Community-Level Interaction Insights into Carbon Utilization and Element Cycling Functions of Hydrothermarchaeota in Hydrothermal Sediment.</title>
        <authorList>
            <person name="Zhou Z."/>
            <person name="Liu Y."/>
            <person name="Xu W."/>
            <person name="Pan J."/>
            <person name="Luo Z.H."/>
            <person name="Li M."/>
        </authorList>
    </citation>
    <scope>NUCLEOTIDE SEQUENCE [LARGE SCALE GENOMIC DNA]</scope>
    <source>
        <strain evidence="9">SpSt-508</strain>
    </source>
</reference>
<feature type="transmembrane region" description="Helical" evidence="7">
    <location>
        <begin position="20"/>
        <end position="41"/>
    </location>
</feature>
<comment type="similarity">
    <text evidence="2 6">Belongs to the cytochrome c oxidase subunit 3 family.</text>
</comment>
<evidence type="ECO:0000256" key="4">
    <source>
        <dbReference type="ARBA" id="ARBA00022989"/>
    </source>
</evidence>
<dbReference type="InterPro" id="IPR024791">
    <property type="entry name" value="Cyt_c/ubiquinol_Oxase_su3"/>
</dbReference>
<evidence type="ECO:0000256" key="1">
    <source>
        <dbReference type="ARBA" id="ARBA00004141"/>
    </source>
</evidence>
<comment type="subcellular location">
    <subcellularLocation>
        <location evidence="6">Cell membrane</location>
        <topology evidence="6">Multi-pass membrane protein</topology>
    </subcellularLocation>
    <subcellularLocation>
        <location evidence="1">Membrane</location>
        <topology evidence="1">Multi-pass membrane protein</topology>
    </subcellularLocation>
</comment>
<evidence type="ECO:0000256" key="5">
    <source>
        <dbReference type="ARBA" id="ARBA00023136"/>
    </source>
</evidence>